<dbReference type="AlphaFoldDB" id="A0A6G0VL83"/>
<dbReference type="OrthoDB" id="10024802at2759"/>
<protein>
    <submittedName>
        <fullName evidence="3">Uncharacterized protein</fullName>
    </submittedName>
</protein>
<dbReference type="Proteomes" id="UP000478052">
    <property type="component" value="Unassembled WGS sequence"/>
</dbReference>
<feature type="domain" description="Tc1-like transposase DDE" evidence="2">
    <location>
        <begin position="97"/>
        <end position="247"/>
    </location>
</feature>
<dbReference type="InterPro" id="IPR038717">
    <property type="entry name" value="Tc1-like_DDE_dom"/>
</dbReference>
<dbReference type="Pfam" id="PF09339">
    <property type="entry name" value="HTH_IclR"/>
    <property type="match status" value="1"/>
</dbReference>
<proteinExistence type="predicted"/>
<evidence type="ECO:0000259" key="2">
    <source>
        <dbReference type="Pfam" id="PF13358"/>
    </source>
</evidence>
<evidence type="ECO:0000259" key="1">
    <source>
        <dbReference type="Pfam" id="PF09339"/>
    </source>
</evidence>
<evidence type="ECO:0000313" key="4">
    <source>
        <dbReference type="Proteomes" id="UP000478052"/>
    </source>
</evidence>
<gene>
    <name evidence="3" type="ORF">FWK35_00038090</name>
</gene>
<feature type="domain" description="HTH iclR-type" evidence="1">
    <location>
        <begin position="18"/>
        <end position="53"/>
    </location>
</feature>
<dbReference type="InterPro" id="IPR036397">
    <property type="entry name" value="RNaseH_sf"/>
</dbReference>
<dbReference type="InterPro" id="IPR036388">
    <property type="entry name" value="WH-like_DNA-bd_sf"/>
</dbReference>
<evidence type="ECO:0000313" key="3">
    <source>
        <dbReference type="EMBL" id="KAF0693029.1"/>
    </source>
</evidence>
<dbReference type="Pfam" id="PF13358">
    <property type="entry name" value="DDE_3"/>
    <property type="match status" value="1"/>
</dbReference>
<dbReference type="InterPro" id="IPR005471">
    <property type="entry name" value="Tscrpt_reg_IclR_N"/>
</dbReference>
<dbReference type="PANTHER" id="PTHR47326:SF1">
    <property type="entry name" value="HTH PSQ-TYPE DOMAIN-CONTAINING PROTEIN"/>
    <property type="match status" value="1"/>
</dbReference>
<sequence>KFPDGHRSKNHTAVDDCRSVDVLAAFSFTPHASIRSVARQTDISKSTVHRILKNNSFHPFKLHCVQELKPSDPERRLQFISVIASLYDQDSKILNNILWTDESLFNNNGMVNRHNAHYWNDSNPFWTRETKSQVRWSINVWCGILNNTLIGPYFYEGTLTGERYLNFLENILPLLLENVPLRTRECMWVQQDGAPPHNANIVKNYLNNTFPLRWIGTNGPVKWPPRSPDLTPLDFFLWGYLKDRVYTEQSSLINNLKERIIAACSSITSEMLKSVTASILTRYEKGVSSNGGHFENTK</sequence>
<dbReference type="GO" id="GO:0006355">
    <property type="term" value="P:regulation of DNA-templated transcription"/>
    <property type="evidence" value="ECO:0007669"/>
    <property type="project" value="InterPro"/>
</dbReference>
<organism evidence="3 4">
    <name type="scientific">Aphis craccivora</name>
    <name type="common">Cowpea aphid</name>
    <dbReference type="NCBI Taxonomy" id="307492"/>
    <lineage>
        <taxon>Eukaryota</taxon>
        <taxon>Metazoa</taxon>
        <taxon>Ecdysozoa</taxon>
        <taxon>Arthropoda</taxon>
        <taxon>Hexapoda</taxon>
        <taxon>Insecta</taxon>
        <taxon>Pterygota</taxon>
        <taxon>Neoptera</taxon>
        <taxon>Paraneoptera</taxon>
        <taxon>Hemiptera</taxon>
        <taxon>Sternorrhyncha</taxon>
        <taxon>Aphidomorpha</taxon>
        <taxon>Aphidoidea</taxon>
        <taxon>Aphididae</taxon>
        <taxon>Aphidini</taxon>
        <taxon>Aphis</taxon>
        <taxon>Aphis</taxon>
    </lineage>
</organism>
<keyword evidence="4" id="KW-1185">Reference proteome</keyword>
<dbReference type="Gene3D" id="1.10.10.10">
    <property type="entry name" value="Winged helix-like DNA-binding domain superfamily/Winged helix DNA-binding domain"/>
    <property type="match status" value="1"/>
</dbReference>
<dbReference type="Gene3D" id="3.30.420.10">
    <property type="entry name" value="Ribonuclease H-like superfamily/Ribonuclease H"/>
    <property type="match status" value="1"/>
</dbReference>
<feature type="non-terminal residue" evidence="3">
    <location>
        <position position="1"/>
    </location>
</feature>
<reference evidence="3 4" key="1">
    <citation type="submission" date="2019-08" db="EMBL/GenBank/DDBJ databases">
        <title>Whole genome of Aphis craccivora.</title>
        <authorList>
            <person name="Voronova N.V."/>
            <person name="Shulinski R.S."/>
            <person name="Bandarenka Y.V."/>
            <person name="Zhorov D.G."/>
            <person name="Warner D."/>
        </authorList>
    </citation>
    <scope>NUCLEOTIDE SEQUENCE [LARGE SCALE GENOMIC DNA]</scope>
    <source>
        <strain evidence="3">180601</strain>
        <tissue evidence="3">Whole Body</tissue>
    </source>
</reference>
<dbReference type="GO" id="GO:0003677">
    <property type="term" value="F:DNA binding"/>
    <property type="evidence" value="ECO:0007669"/>
    <property type="project" value="InterPro"/>
</dbReference>
<dbReference type="PANTHER" id="PTHR47326">
    <property type="entry name" value="TRANSPOSABLE ELEMENT TC3 TRANSPOSASE-LIKE PROTEIN"/>
    <property type="match status" value="1"/>
</dbReference>
<accession>A0A6G0VL83</accession>
<name>A0A6G0VL83_APHCR</name>
<feature type="non-terminal residue" evidence="3">
    <location>
        <position position="298"/>
    </location>
</feature>
<comment type="caution">
    <text evidence="3">The sequence shown here is derived from an EMBL/GenBank/DDBJ whole genome shotgun (WGS) entry which is preliminary data.</text>
</comment>
<dbReference type="EMBL" id="VUJU01015596">
    <property type="protein sequence ID" value="KAF0693029.1"/>
    <property type="molecule type" value="Genomic_DNA"/>
</dbReference>